<keyword evidence="3" id="KW-1185">Reference proteome</keyword>
<evidence type="ECO:0000313" key="3">
    <source>
        <dbReference type="Proteomes" id="UP000035009"/>
    </source>
</evidence>
<proteinExistence type="predicted"/>
<dbReference type="RefSeq" id="WP_008376430.1">
    <property type="nucleotide sequence ID" value="NZ_BAOP01000003.1"/>
</dbReference>
<sequence length="117" mass="13600">MEPVATKRRRQPAPPSVVFEDLTSPNRQPARQWLTLFDDEVEPTMIESERPLRVVWSSLWTRRPDLQVAFDLIDVDGETDLRWTLLAESPVPDSQLRHVCQRIGTLINANLRYTYGQ</sequence>
<evidence type="ECO:0000256" key="1">
    <source>
        <dbReference type="SAM" id="MobiDB-lite"/>
    </source>
</evidence>
<protein>
    <submittedName>
        <fullName evidence="2">Uncharacterized protein</fullName>
    </submittedName>
</protein>
<gene>
    <name evidence="2" type="ORF">GM1_003_01780</name>
</gene>
<dbReference type="SUPFAM" id="SSF55961">
    <property type="entry name" value="Bet v1-like"/>
    <property type="match status" value="1"/>
</dbReference>
<feature type="region of interest" description="Disordered" evidence="1">
    <location>
        <begin position="1"/>
        <end position="22"/>
    </location>
</feature>
<name>M3VDG6_GORML</name>
<accession>M3VDG6</accession>
<dbReference type="EMBL" id="BAOP01000003">
    <property type="protein sequence ID" value="GAC78439.1"/>
    <property type="molecule type" value="Genomic_DNA"/>
</dbReference>
<dbReference type="AlphaFoldDB" id="M3VDG6"/>
<comment type="caution">
    <text evidence="2">The sequence shown here is derived from an EMBL/GenBank/DDBJ whole genome shotgun (WGS) entry which is preliminary data.</text>
</comment>
<evidence type="ECO:0000313" key="2">
    <source>
        <dbReference type="EMBL" id="GAC78439.1"/>
    </source>
</evidence>
<dbReference type="eggNOG" id="COG3832">
    <property type="taxonomic scope" value="Bacteria"/>
</dbReference>
<feature type="compositionally biased region" description="Basic residues" evidence="1">
    <location>
        <begin position="1"/>
        <end position="11"/>
    </location>
</feature>
<dbReference type="STRING" id="410332.SAMN04488550_2421"/>
<organism evidence="2 3">
    <name type="scientific">Gordonia malaquae NBRC 108250</name>
    <dbReference type="NCBI Taxonomy" id="1223542"/>
    <lineage>
        <taxon>Bacteria</taxon>
        <taxon>Bacillati</taxon>
        <taxon>Actinomycetota</taxon>
        <taxon>Actinomycetes</taxon>
        <taxon>Mycobacteriales</taxon>
        <taxon>Gordoniaceae</taxon>
        <taxon>Gordonia</taxon>
    </lineage>
</organism>
<dbReference type="Proteomes" id="UP000035009">
    <property type="component" value="Unassembled WGS sequence"/>
</dbReference>
<reference evidence="2 3" key="1">
    <citation type="submission" date="2013-02" db="EMBL/GenBank/DDBJ databases">
        <title>Whole genome shotgun sequence of Gordonia malaquae NBRC 108250.</title>
        <authorList>
            <person name="Yoshida I."/>
            <person name="Hosoyama A."/>
            <person name="Tsuchikane K."/>
            <person name="Ando Y."/>
            <person name="Baba S."/>
            <person name="Ohji S."/>
            <person name="Hamada M."/>
            <person name="Tamura T."/>
            <person name="Yamazoe A."/>
            <person name="Yamazaki S."/>
            <person name="Fujita N."/>
        </authorList>
    </citation>
    <scope>NUCLEOTIDE SEQUENCE [LARGE SCALE GENOMIC DNA]</scope>
    <source>
        <strain evidence="2 3">NBRC 108250</strain>
    </source>
</reference>